<comment type="caution">
    <text evidence="5">The sequence shown here is derived from an EMBL/GenBank/DDBJ whole genome shotgun (WGS) entry which is preliminary data.</text>
</comment>
<evidence type="ECO:0000256" key="1">
    <source>
        <dbReference type="ARBA" id="ARBA00022729"/>
    </source>
</evidence>
<dbReference type="SUPFAM" id="SSF51261">
    <property type="entry name" value="Duplicated hybrid motif"/>
    <property type="match status" value="1"/>
</dbReference>
<dbReference type="InterPro" id="IPR050570">
    <property type="entry name" value="Cell_wall_metabolism_enzyme"/>
</dbReference>
<dbReference type="Proteomes" id="UP001107960">
    <property type="component" value="Unassembled WGS sequence"/>
</dbReference>
<dbReference type="EMBL" id="JAJJML010000001">
    <property type="protein sequence ID" value="MCC9036292.1"/>
    <property type="molecule type" value="Genomic_DNA"/>
</dbReference>
<reference evidence="5" key="1">
    <citation type="submission" date="2021-11" db="EMBL/GenBank/DDBJ databases">
        <title>Description of novel Chryseobacterium species.</title>
        <authorList>
            <person name="Saticioglu I.B."/>
            <person name="Ay H."/>
            <person name="Altun S."/>
            <person name="Duman M."/>
        </authorList>
    </citation>
    <scope>NUCLEOTIDE SEQUENCE</scope>
    <source>
        <strain evidence="5">C-39</strain>
    </source>
</reference>
<dbReference type="GO" id="GO:0004222">
    <property type="term" value="F:metalloendopeptidase activity"/>
    <property type="evidence" value="ECO:0007669"/>
    <property type="project" value="TreeGrafter"/>
</dbReference>
<feature type="signal peptide" evidence="2">
    <location>
        <begin position="1"/>
        <end position="21"/>
    </location>
</feature>
<evidence type="ECO:0000259" key="3">
    <source>
        <dbReference type="Pfam" id="PF01551"/>
    </source>
</evidence>
<dbReference type="Pfam" id="PF01551">
    <property type="entry name" value="Peptidase_M23"/>
    <property type="match status" value="1"/>
</dbReference>
<organism evidence="5 7">
    <name type="scientific">Chryseobacterium muglaense</name>
    <dbReference type="NCBI Taxonomy" id="2893752"/>
    <lineage>
        <taxon>Bacteria</taxon>
        <taxon>Pseudomonadati</taxon>
        <taxon>Bacteroidota</taxon>
        <taxon>Flavobacteriia</taxon>
        <taxon>Flavobacteriales</taxon>
        <taxon>Weeksellaceae</taxon>
        <taxon>Chryseobacterium group</taxon>
        <taxon>Chryseobacterium</taxon>
    </lineage>
</organism>
<keyword evidence="1 2" id="KW-0732">Signal</keyword>
<dbReference type="AlphaFoldDB" id="A0A9Q3YUZ3"/>
<keyword evidence="6" id="KW-1185">Reference proteome</keyword>
<dbReference type="Gene3D" id="2.70.70.10">
    <property type="entry name" value="Glucose Permease (Domain IIA)"/>
    <property type="match status" value="1"/>
</dbReference>
<feature type="domain" description="M23ase beta-sheet core" evidence="3">
    <location>
        <begin position="177"/>
        <end position="271"/>
    </location>
</feature>
<dbReference type="Proteomes" id="UP000603715">
    <property type="component" value="Unassembled WGS sequence"/>
</dbReference>
<evidence type="ECO:0000256" key="2">
    <source>
        <dbReference type="SAM" id="SignalP"/>
    </source>
</evidence>
<dbReference type="PROSITE" id="PS51257">
    <property type="entry name" value="PROKAR_LIPOPROTEIN"/>
    <property type="match status" value="1"/>
</dbReference>
<sequence length="291" mass="33182">MKKLKYIFTLMVLFYSCLCFAQFNTITQIITKKSENPKVSEKSHIEEPVNQKKAKKSWKQVLNITTKSDLKNETKGSTKWLTSQIDSLKMLIKESSSVKEVRKNEFEKLKDSFLLQALNRVEEAQQTSKKQNFSTTYDFVDEPSASFSKIVMPLKNKITVTSSYGSRTHPIFRTKKTHNGIDLKASYENVYSVLDGIVTATGWDSKGGGNYIKVKHFNRFETSYLHLSEIYYRVGEKVKAGFIIGKSGNTGNSTGPHLHFSVKEFGQSINPSHFLNDLIKVNNVIANHYEH</sequence>
<evidence type="ECO:0000313" key="6">
    <source>
        <dbReference type="Proteomes" id="UP000603715"/>
    </source>
</evidence>
<dbReference type="PANTHER" id="PTHR21666">
    <property type="entry name" value="PEPTIDASE-RELATED"/>
    <property type="match status" value="1"/>
</dbReference>
<dbReference type="PANTHER" id="PTHR21666:SF289">
    <property type="entry name" value="L-ALA--D-GLU ENDOPEPTIDASE"/>
    <property type="match status" value="1"/>
</dbReference>
<dbReference type="EMBL" id="JACXXP010000001">
    <property type="protein sequence ID" value="MBD3903392.1"/>
    <property type="molecule type" value="Genomic_DNA"/>
</dbReference>
<dbReference type="RefSeq" id="WP_191178020.1">
    <property type="nucleotide sequence ID" value="NZ_JACXXP010000001.1"/>
</dbReference>
<name>A0A9Q3YUZ3_9FLAO</name>
<dbReference type="InterPro" id="IPR016047">
    <property type="entry name" value="M23ase_b-sheet_dom"/>
</dbReference>
<evidence type="ECO:0000313" key="7">
    <source>
        <dbReference type="Proteomes" id="UP001107960"/>
    </source>
</evidence>
<dbReference type="InterPro" id="IPR011055">
    <property type="entry name" value="Dup_hybrid_motif"/>
</dbReference>
<accession>A0A9Q3YUZ3</accession>
<proteinExistence type="predicted"/>
<reference evidence="4" key="3">
    <citation type="submission" date="2024-05" db="EMBL/GenBank/DDBJ databases">
        <title>Description of novel Chryseobacterium sp. strain C-2.</title>
        <authorList>
            <person name="Saticioglu I.B."/>
        </authorList>
    </citation>
    <scope>NUCLEOTIDE SEQUENCE</scope>
    <source>
        <strain evidence="4">C-2</strain>
    </source>
</reference>
<reference evidence="6" key="2">
    <citation type="submission" date="2023-07" db="EMBL/GenBank/DDBJ databases">
        <title>Description of novel Chryseobacterium sp. strain C-2.</title>
        <authorList>
            <person name="Saticioglu I.B."/>
        </authorList>
    </citation>
    <scope>NUCLEOTIDE SEQUENCE [LARGE SCALE GENOMIC DNA]</scope>
    <source>
        <strain evidence="6">C-2</strain>
    </source>
</reference>
<evidence type="ECO:0000313" key="5">
    <source>
        <dbReference type="EMBL" id="MCC9036292.1"/>
    </source>
</evidence>
<dbReference type="CDD" id="cd12797">
    <property type="entry name" value="M23_peptidase"/>
    <property type="match status" value="1"/>
</dbReference>
<protein>
    <submittedName>
        <fullName evidence="5">M23 family metallopeptidase</fullName>
    </submittedName>
</protein>
<feature type="chain" id="PRO_5040212900" evidence="2">
    <location>
        <begin position="22"/>
        <end position="291"/>
    </location>
</feature>
<evidence type="ECO:0000313" key="4">
    <source>
        <dbReference type="EMBL" id="MBD3903392.1"/>
    </source>
</evidence>
<gene>
    <name evidence="4" type="ORF">IEW27_02115</name>
    <name evidence="5" type="ORF">LNP80_18905</name>
</gene>